<feature type="domain" description="HTH tetR-type" evidence="3">
    <location>
        <begin position="1"/>
        <end position="61"/>
    </location>
</feature>
<dbReference type="SUPFAM" id="SSF46689">
    <property type="entry name" value="Homeodomain-like"/>
    <property type="match status" value="1"/>
</dbReference>
<keyword evidence="5" id="KW-1185">Reference proteome</keyword>
<reference evidence="4" key="1">
    <citation type="submission" date="2020-11" db="EMBL/GenBank/DDBJ databases">
        <title>Genome seq and assembly of Planobacterium sp.</title>
        <authorList>
            <person name="Chhetri G."/>
        </authorList>
    </citation>
    <scope>NUCLEOTIDE SEQUENCE</scope>
    <source>
        <strain evidence="4">GCR5</strain>
    </source>
</reference>
<dbReference type="InterPro" id="IPR001647">
    <property type="entry name" value="HTH_TetR"/>
</dbReference>
<dbReference type="Gene3D" id="1.10.357.10">
    <property type="entry name" value="Tetracycline Repressor, domain 2"/>
    <property type="match status" value="1"/>
</dbReference>
<dbReference type="PRINTS" id="PR00455">
    <property type="entry name" value="HTHTETR"/>
</dbReference>
<dbReference type="AlphaFoldDB" id="A0A930YUL1"/>
<dbReference type="RefSeq" id="WP_194738589.1">
    <property type="nucleotide sequence ID" value="NZ_JADKYY010000002.1"/>
</dbReference>
<keyword evidence="1 2" id="KW-0238">DNA-binding</keyword>
<feature type="DNA-binding region" description="H-T-H motif" evidence="2">
    <location>
        <begin position="24"/>
        <end position="43"/>
    </location>
</feature>
<dbReference type="Proteomes" id="UP000694480">
    <property type="component" value="Unassembled WGS sequence"/>
</dbReference>
<proteinExistence type="predicted"/>
<accession>A0A930YUL1</accession>
<dbReference type="EMBL" id="JADKYY010000002">
    <property type="protein sequence ID" value="MBF5026658.1"/>
    <property type="molecule type" value="Genomic_DNA"/>
</dbReference>
<dbReference type="Pfam" id="PF00440">
    <property type="entry name" value="TetR_N"/>
    <property type="match status" value="1"/>
</dbReference>
<name>A0A930YUL1_9FLAO</name>
<evidence type="ECO:0000259" key="3">
    <source>
        <dbReference type="PROSITE" id="PS50977"/>
    </source>
</evidence>
<comment type="caution">
    <text evidence="4">The sequence shown here is derived from an EMBL/GenBank/DDBJ whole genome shotgun (WGS) entry which is preliminary data.</text>
</comment>
<evidence type="ECO:0000256" key="2">
    <source>
        <dbReference type="PROSITE-ProRule" id="PRU00335"/>
    </source>
</evidence>
<evidence type="ECO:0000256" key="1">
    <source>
        <dbReference type="ARBA" id="ARBA00023125"/>
    </source>
</evidence>
<dbReference type="PROSITE" id="PS50977">
    <property type="entry name" value="HTH_TETR_2"/>
    <property type="match status" value="1"/>
</dbReference>
<evidence type="ECO:0000313" key="4">
    <source>
        <dbReference type="EMBL" id="MBF5026658.1"/>
    </source>
</evidence>
<evidence type="ECO:0000313" key="5">
    <source>
        <dbReference type="Proteomes" id="UP000694480"/>
    </source>
</evidence>
<sequence length="198" mass="23692">MEFKTEFLTRVAELFLEFGAKTLTMDEVAREFGISKKTLYQRYRNKEALLEDVLHLKLQEIIDKMQQLDLEIDNAIDRMLCRDEVIDKAVDSTNTVLIKQLLRYYPSIFSTHMQNFFEKFSDVLIHNIQRGRKQGFYRDDFDERIYSKFFFQLIMSYDSSTFVDVSEIERLEYQNGVMEFYLQAITTEKGKQYLKSII</sequence>
<gene>
    <name evidence="4" type="ORF">IC612_02455</name>
</gene>
<dbReference type="InterPro" id="IPR009057">
    <property type="entry name" value="Homeodomain-like_sf"/>
</dbReference>
<organism evidence="4 5">
    <name type="scientific">Planobacterium oryzisoli</name>
    <dbReference type="NCBI Taxonomy" id="2771435"/>
    <lineage>
        <taxon>Bacteria</taxon>
        <taxon>Pseudomonadati</taxon>
        <taxon>Bacteroidota</taxon>
        <taxon>Flavobacteriia</taxon>
        <taxon>Flavobacteriales</taxon>
        <taxon>Weeksellaceae</taxon>
        <taxon>Chryseobacterium group</taxon>
        <taxon>Chryseobacterium</taxon>
    </lineage>
</organism>
<dbReference type="GO" id="GO:0003677">
    <property type="term" value="F:DNA binding"/>
    <property type="evidence" value="ECO:0007669"/>
    <property type="project" value="UniProtKB-UniRule"/>
</dbReference>
<dbReference type="Gene3D" id="1.10.10.60">
    <property type="entry name" value="Homeodomain-like"/>
    <property type="match status" value="1"/>
</dbReference>
<protein>
    <submittedName>
        <fullName evidence="4">TetR/AcrR family transcriptional regulator</fullName>
    </submittedName>
</protein>